<keyword evidence="13" id="KW-1185">Reference proteome</keyword>
<dbReference type="PRINTS" id="PR00237">
    <property type="entry name" value="GPCRRHODOPSN"/>
</dbReference>
<dbReference type="PROSITE" id="PS00237">
    <property type="entry name" value="G_PROTEIN_RECEP_F1_1"/>
    <property type="match status" value="1"/>
</dbReference>
<evidence type="ECO:0000313" key="12">
    <source>
        <dbReference type="EnsemblMetazoa" id="XP_038072962.1"/>
    </source>
</evidence>
<feature type="compositionally biased region" description="Polar residues" evidence="9">
    <location>
        <begin position="409"/>
        <end position="426"/>
    </location>
</feature>
<evidence type="ECO:0000256" key="9">
    <source>
        <dbReference type="SAM" id="MobiDB-lite"/>
    </source>
</evidence>
<dbReference type="InterPro" id="IPR000276">
    <property type="entry name" value="GPCR_Rhodpsn"/>
</dbReference>
<sequence>MWQNLLFLEDSSQHAYESGRGVKTNMETMDLTTPLPEFNSVTESENSFALNSEFADWNDSCPFESKMTIPAEFVHKYLYSSFHGVLCTILMPISICLGCLLNGSFLYVVASIKSMQTTTNFYLANLAVCDMLYLLSTSYEARAYIISGTVTRNTLQDGHISCVMLFFENLFYIASMAFVTLVTMERFVAICYPIKSLSLNRRSRTIKLAVGAWVLNVLVAFLYTIRYLWLKEICFDWPDEESFAHLPNVVGWCSGSPIPKRITVLPVIIRGCKAITFLVIFTICSFMCIKIITALGKRPETGAAAASRAERARLHVARMLLINNAVFFIGNIPSAVVHICRLSSLITGSTVVSEDTITTIGQTAIVCTLINSAVNPIIYNGSNPRYRRAFRQAFTACVRSRRDGKDGKQASQLSTVDQRKLATSTSKAEDTFDNK</sequence>
<evidence type="ECO:0000256" key="7">
    <source>
        <dbReference type="ARBA" id="ARBA00023224"/>
    </source>
</evidence>
<evidence type="ECO:0000256" key="6">
    <source>
        <dbReference type="ARBA" id="ARBA00023170"/>
    </source>
</evidence>
<feature type="transmembrane region" description="Helical" evidence="10">
    <location>
        <begin position="170"/>
        <end position="194"/>
    </location>
</feature>
<evidence type="ECO:0000256" key="10">
    <source>
        <dbReference type="SAM" id="Phobius"/>
    </source>
</evidence>
<feature type="transmembrane region" description="Helical" evidence="10">
    <location>
        <begin position="121"/>
        <end position="139"/>
    </location>
</feature>
<protein>
    <recommendedName>
        <fullName evidence="11">G-protein coupled receptors family 1 profile domain-containing protein</fullName>
    </recommendedName>
</protein>
<evidence type="ECO:0000256" key="2">
    <source>
        <dbReference type="ARBA" id="ARBA00022692"/>
    </source>
</evidence>
<keyword evidence="7 8" id="KW-0807">Transducer</keyword>
<name>A0A914BC00_PATMI</name>
<evidence type="ECO:0000256" key="8">
    <source>
        <dbReference type="RuleBase" id="RU000688"/>
    </source>
</evidence>
<dbReference type="PANTHER" id="PTHR24243">
    <property type="entry name" value="G-PROTEIN COUPLED RECEPTOR"/>
    <property type="match status" value="1"/>
</dbReference>
<dbReference type="SUPFAM" id="SSF81321">
    <property type="entry name" value="Family A G protein-coupled receptor-like"/>
    <property type="match status" value="1"/>
</dbReference>
<keyword evidence="4 8" id="KW-0297">G-protein coupled receptor</keyword>
<dbReference type="GO" id="GO:0005886">
    <property type="term" value="C:plasma membrane"/>
    <property type="evidence" value="ECO:0007669"/>
    <property type="project" value="TreeGrafter"/>
</dbReference>
<evidence type="ECO:0000256" key="1">
    <source>
        <dbReference type="ARBA" id="ARBA00004141"/>
    </source>
</evidence>
<organism evidence="12 13">
    <name type="scientific">Patiria miniata</name>
    <name type="common">Bat star</name>
    <name type="synonym">Asterina miniata</name>
    <dbReference type="NCBI Taxonomy" id="46514"/>
    <lineage>
        <taxon>Eukaryota</taxon>
        <taxon>Metazoa</taxon>
        <taxon>Echinodermata</taxon>
        <taxon>Eleutherozoa</taxon>
        <taxon>Asterozoa</taxon>
        <taxon>Asteroidea</taxon>
        <taxon>Valvatacea</taxon>
        <taxon>Valvatida</taxon>
        <taxon>Asterinidae</taxon>
        <taxon>Patiria</taxon>
    </lineage>
</organism>
<comment type="similarity">
    <text evidence="8">Belongs to the G-protein coupled receptor 1 family.</text>
</comment>
<reference evidence="12" key="1">
    <citation type="submission" date="2022-11" db="UniProtKB">
        <authorList>
            <consortium name="EnsemblMetazoa"/>
        </authorList>
    </citation>
    <scope>IDENTIFICATION</scope>
</reference>
<dbReference type="SMART" id="SM01381">
    <property type="entry name" value="7TM_GPCR_Srsx"/>
    <property type="match status" value="1"/>
</dbReference>
<dbReference type="OMA" id="VIIRGCK"/>
<evidence type="ECO:0000256" key="4">
    <source>
        <dbReference type="ARBA" id="ARBA00023040"/>
    </source>
</evidence>
<evidence type="ECO:0000259" key="11">
    <source>
        <dbReference type="PROSITE" id="PS50262"/>
    </source>
</evidence>
<accession>A0A914BC00</accession>
<dbReference type="InterPro" id="IPR017452">
    <property type="entry name" value="GPCR_Rhodpsn_7TM"/>
</dbReference>
<dbReference type="Proteomes" id="UP000887568">
    <property type="component" value="Unplaced"/>
</dbReference>
<dbReference type="Pfam" id="PF00001">
    <property type="entry name" value="7tm_1"/>
    <property type="match status" value="1"/>
</dbReference>
<feature type="transmembrane region" description="Helical" evidence="10">
    <location>
        <begin position="82"/>
        <end position="109"/>
    </location>
</feature>
<dbReference type="GeneID" id="119741280"/>
<evidence type="ECO:0000256" key="5">
    <source>
        <dbReference type="ARBA" id="ARBA00023136"/>
    </source>
</evidence>
<dbReference type="GO" id="GO:0004930">
    <property type="term" value="F:G protein-coupled receptor activity"/>
    <property type="evidence" value="ECO:0007669"/>
    <property type="project" value="UniProtKB-KW"/>
</dbReference>
<dbReference type="PANTHER" id="PTHR24243:SF208">
    <property type="entry name" value="PYROKININ-1 RECEPTOR"/>
    <property type="match status" value="1"/>
</dbReference>
<evidence type="ECO:0000256" key="3">
    <source>
        <dbReference type="ARBA" id="ARBA00022989"/>
    </source>
</evidence>
<feature type="region of interest" description="Disordered" evidence="9">
    <location>
        <begin position="404"/>
        <end position="435"/>
    </location>
</feature>
<feature type="domain" description="G-protein coupled receptors family 1 profile" evidence="11">
    <location>
        <begin position="101"/>
        <end position="379"/>
    </location>
</feature>
<dbReference type="OrthoDB" id="10018446at2759"/>
<keyword evidence="3 10" id="KW-1133">Transmembrane helix</keyword>
<keyword evidence="5 10" id="KW-0472">Membrane</keyword>
<evidence type="ECO:0000313" key="13">
    <source>
        <dbReference type="Proteomes" id="UP000887568"/>
    </source>
</evidence>
<keyword evidence="2 8" id="KW-0812">Transmembrane</keyword>
<keyword evidence="6 8" id="KW-0675">Receptor</keyword>
<dbReference type="Gene3D" id="1.20.1070.10">
    <property type="entry name" value="Rhodopsin 7-helix transmembrane proteins"/>
    <property type="match status" value="1"/>
</dbReference>
<feature type="transmembrane region" description="Helical" evidence="10">
    <location>
        <begin position="206"/>
        <end position="229"/>
    </location>
</feature>
<comment type="subcellular location">
    <subcellularLocation>
        <location evidence="1">Membrane</location>
        <topology evidence="1">Multi-pass membrane protein</topology>
    </subcellularLocation>
</comment>
<dbReference type="PROSITE" id="PS50262">
    <property type="entry name" value="G_PROTEIN_RECEP_F1_2"/>
    <property type="match status" value="1"/>
</dbReference>
<feature type="transmembrane region" description="Helical" evidence="10">
    <location>
        <begin position="274"/>
        <end position="295"/>
    </location>
</feature>
<dbReference type="CDD" id="cd00637">
    <property type="entry name" value="7tm_classA_rhodopsin-like"/>
    <property type="match status" value="1"/>
</dbReference>
<proteinExistence type="inferred from homology"/>
<feature type="transmembrane region" description="Helical" evidence="10">
    <location>
        <begin position="316"/>
        <end position="336"/>
    </location>
</feature>
<dbReference type="EnsemblMetazoa" id="XM_038217034.1">
    <property type="protein sequence ID" value="XP_038072962.1"/>
    <property type="gene ID" value="LOC119741280"/>
</dbReference>
<dbReference type="AlphaFoldDB" id="A0A914BC00"/>
<dbReference type="RefSeq" id="XP_038072962.1">
    <property type="nucleotide sequence ID" value="XM_038217034.1"/>
</dbReference>